<evidence type="ECO:0000313" key="1">
    <source>
        <dbReference type="EMBL" id="EAK2297606.1"/>
    </source>
</evidence>
<protein>
    <submittedName>
        <fullName evidence="1">Uncharacterized protein</fullName>
    </submittedName>
</protein>
<name>A0A5T0QRS3_CAMJU</name>
<sequence length="63" mass="7171">EILSALDVSRSDNFSRNTLEKFKGVFWESELGGENGRTFVWKSLKADNKDSNDKELSLFGDEL</sequence>
<dbReference type="AlphaFoldDB" id="A0A5T0QRS3"/>
<dbReference type="EMBL" id="AACELV010000029">
    <property type="protein sequence ID" value="EAK2297606.1"/>
    <property type="molecule type" value="Genomic_DNA"/>
</dbReference>
<feature type="non-terminal residue" evidence="1">
    <location>
        <position position="1"/>
    </location>
</feature>
<reference evidence="1" key="1">
    <citation type="submission" date="2018-05" db="EMBL/GenBank/DDBJ databases">
        <authorList>
            <consortium name="GenomeTrakr network: Whole genome sequencing for foodborne pathogen traceback"/>
        </authorList>
    </citation>
    <scope>NUCLEOTIDE SEQUENCE</scope>
    <source>
        <strain evidence="1">NMSU-00382</strain>
    </source>
</reference>
<accession>A0A5T0QRS3</accession>
<comment type="caution">
    <text evidence="1">The sequence shown here is derived from an EMBL/GenBank/DDBJ whole genome shotgun (WGS) entry which is preliminary data.</text>
</comment>
<gene>
    <name evidence="1" type="ORF">FC288_09190</name>
</gene>
<proteinExistence type="predicted"/>
<organism evidence="1">
    <name type="scientific">Campylobacter jejuni</name>
    <dbReference type="NCBI Taxonomy" id="197"/>
    <lineage>
        <taxon>Bacteria</taxon>
        <taxon>Pseudomonadati</taxon>
        <taxon>Campylobacterota</taxon>
        <taxon>Epsilonproteobacteria</taxon>
        <taxon>Campylobacterales</taxon>
        <taxon>Campylobacteraceae</taxon>
        <taxon>Campylobacter</taxon>
    </lineage>
</organism>